<evidence type="ECO:0000256" key="1">
    <source>
        <dbReference type="ARBA" id="ARBA00004286"/>
    </source>
</evidence>
<dbReference type="InterPro" id="IPR027165">
    <property type="entry name" value="CND3"/>
</dbReference>
<evidence type="ECO:0000256" key="5">
    <source>
        <dbReference type="ARBA" id="ARBA00022776"/>
    </source>
</evidence>
<dbReference type="PANTHER" id="PTHR14418:SF5">
    <property type="entry name" value="CONDENSIN COMPLEX SUBUNIT 3"/>
    <property type="match status" value="1"/>
</dbReference>
<dbReference type="GO" id="GO:0007076">
    <property type="term" value="P:mitotic chromosome condensation"/>
    <property type="evidence" value="ECO:0007669"/>
    <property type="project" value="InterPro"/>
</dbReference>
<comment type="caution">
    <text evidence="10">The sequence shown here is derived from an EMBL/GenBank/DDBJ whole genome shotgun (WGS) entry which is preliminary data.</text>
</comment>
<dbReference type="Gene3D" id="1.25.10.10">
    <property type="entry name" value="Leucine-rich Repeat Variant"/>
    <property type="match status" value="1"/>
</dbReference>
<keyword evidence="6" id="KW-0226">DNA condensation</keyword>
<evidence type="ECO:0000256" key="8">
    <source>
        <dbReference type="SAM" id="MobiDB-lite"/>
    </source>
</evidence>
<dbReference type="AlphaFoldDB" id="A0A8H7BQP5"/>
<feature type="compositionally biased region" description="Acidic residues" evidence="8">
    <location>
        <begin position="469"/>
        <end position="482"/>
    </location>
</feature>
<dbReference type="GO" id="GO:0000793">
    <property type="term" value="C:condensed chromosome"/>
    <property type="evidence" value="ECO:0007669"/>
    <property type="project" value="TreeGrafter"/>
</dbReference>
<dbReference type="Proteomes" id="UP000605846">
    <property type="component" value="Unassembled WGS sequence"/>
</dbReference>
<organism evidence="10 11">
    <name type="scientific">Apophysomyces ossiformis</name>
    <dbReference type="NCBI Taxonomy" id="679940"/>
    <lineage>
        <taxon>Eukaryota</taxon>
        <taxon>Fungi</taxon>
        <taxon>Fungi incertae sedis</taxon>
        <taxon>Mucoromycota</taxon>
        <taxon>Mucoromycotina</taxon>
        <taxon>Mucoromycetes</taxon>
        <taxon>Mucorales</taxon>
        <taxon>Mucorineae</taxon>
        <taxon>Mucoraceae</taxon>
        <taxon>Apophysomyces</taxon>
    </lineage>
</organism>
<dbReference type="OrthoDB" id="27187at2759"/>
<accession>A0A8H7BQP5</accession>
<dbReference type="GO" id="GO:0051301">
    <property type="term" value="P:cell division"/>
    <property type="evidence" value="ECO:0007669"/>
    <property type="project" value="UniProtKB-KW"/>
</dbReference>
<dbReference type="InterPro" id="IPR025977">
    <property type="entry name" value="Cnd3_C"/>
</dbReference>
<dbReference type="Pfam" id="PF12719">
    <property type="entry name" value="Cnd3"/>
    <property type="match status" value="1"/>
</dbReference>
<keyword evidence="4" id="KW-0132">Cell division</keyword>
<keyword evidence="11" id="KW-1185">Reference proteome</keyword>
<keyword evidence="7" id="KW-0131">Cell cycle</keyword>
<evidence type="ECO:0000313" key="10">
    <source>
        <dbReference type="EMBL" id="KAF7725065.1"/>
    </source>
</evidence>
<evidence type="ECO:0000256" key="6">
    <source>
        <dbReference type="ARBA" id="ARBA00023067"/>
    </source>
</evidence>
<feature type="region of interest" description="Disordered" evidence="8">
    <location>
        <begin position="462"/>
        <end position="485"/>
    </location>
</feature>
<feature type="domain" description="Nuclear condensin complex subunit 3 C-terminal" evidence="9">
    <location>
        <begin position="494"/>
        <end position="638"/>
    </location>
</feature>
<dbReference type="PANTHER" id="PTHR14418">
    <property type="entry name" value="CONDENSIN COMPLEX SUBUNIT 3-RELATED"/>
    <property type="match status" value="1"/>
</dbReference>
<comment type="similarity">
    <text evidence="2">Belongs to the CND3 (condensin subunit 3) family.</text>
</comment>
<dbReference type="SUPFAM" id="SSF48371">
    <property type="entry name" value="ARM repeat"/>
    <property type="match status" value="1"/>
</dbReference>
<reference evidence="10" key="1">
    <citation type="submission" date="2020-01" db="EMBL/GenBank/DDBJ databases">
        <title>Genome Sequencing of Three Apophysomyces-Like Fungal Strains Confirms a Novel Fungal Genus in the Mucoromycota with divergent Burkholderia-like Endosymbiotic Bacteria.</title>
        <authorList>
            <person name="Stajich J.E."/>
            <person name="Macias A.M."/>
            <person name="Carter-House D."/>
            <person name="Lovett B."/>
            <person name="Kasson L.R."/>
            <person name="Berry K."/>
            <person name="Grigoriev I."/>
            <person name="Chang Y."/>
            <person name="Spatafora J."/>
            <person name="Kasson M.T."/>
        </authorList>
    </citation>
    <scope>NUCLEOTIDE SEQUENCE</scope>
    <source>
        <strain evidence="10">NRRL A-21654</strain>
    </source>
</reference>
<protein>
    <recommendedName>
        <fullName evidence="9">Nuclear condensin complex subunit 3 C-terminal domain-containing protein</fullName>
    </recommendedName>
</protein>
<evidence type="ECO:0000256" key="3">
    <source>
        <dbReference type="ARBA" id="ARBA00022454"/>
    </source>
</evidence>
<feature type="region of interest" description="Disordered" evidence="8">
    <location>
        <begin position="775"/>
        <end position="802"/>
    </location>
</feature>
<name>A0A8H7BQP5_9FUNG</name>
<keyword evidence="5" id="KW-0498">Mitosis</keyword>
<sequence length="802" mass="92150">MSTNTSRKTAAIASLSTTLPQIFNDAQKPNANQRKHAISLRKIQEQCCLNEPIIEGTPHNIDIDGEKAFVTEVIRNLNRILQIRKREPHADRIIRFVASFMQYTQQLDSKDEDEEEKSEDMEEDLEETLSSRFVEFLMRHLLKGLVAKSKSVRFRCCQIIALSINSLGEIDEDLYQDLKQALFERIRDKEPPVRIQAATALTRLHGADTEVDENDGKTITQKLLWRLQYDDSAEVRRVILFNLEATQETIPYIIERARDVDAINRRVVFLKPMADISDFTLLNVSDRHKLLKWGLNDRDPLVRRAASKMIATLWIRHADNNLLEYDDKLDAILPEVTRHAFIIQKYNALWQQTTNETEGDYEFIVMQLLDIAKCLDYADEVGRRKMFVLLREILMVPDIPDDHLSTIVALLKMISLDEIDFTRTMVEIISDIQEIANNEEDDELLRKGTPFKKLKMDDKLNRRNRGIPDDENQSDSENEEDDSRSVRKSLSQLKCLSICKCMLEHSEEALHDNSTVYGLINDLIVPSVQSKEIVLREEGLHCLGLCCCLDKALGLHNISLFVHCLKNGHEELQQKALMILFDIMTAYGVSSVVSKLKNFEELRELFEFALNHDSNEIQAIATEGLAKLLLLRILQDNEVCISALQDLCETYTELEEDEEMVSPSLIADMLADWTDPRKITEREKAGLNTQDVDKGIQADVAVDVLKAITRETGLTRKTMVHILSKLYIEEASEERLQKMLELIEPIEKDMVIKEAMVRNSFNRFAKSVRKHYQPYSREETPVMEAEEATETVPSTPASETQQ</sequence>
<evidence type="ECO:0000256" key="2">
    <source>
        <dbReference type="ARBA" id="ARBA00006533"/>
    </source>
</evidence>
<evidence type="ECO:0000256" key="7">
    <source>
        <dbReference type="ARBA" id="ARBA00023306"/>
    </source>
</evidence>
<evidence type="ECO:0000313" key="11">
    <source>
        <dbReference type="Proteomes" id="UP000605846"/>
    </source>
</evidence>
<gene>
    <name evidence="10" type="ORF">EC973_000472</name>
</gene>
<comment type="subcellular location">
    <subcellularLocation>
        <location evidence="1">Chromosome</location>
    </subcellularLocation>
</comment>
<feature type="compositionally biased region" description="Polar residues" evidence="8">
    <location>
        <begin position="791"/>
        <end position="802"/>
    </location>
</feature>
<keyword evidence="3" id="KW-0158">Chromosome</keyword>
<dbReference type="InterPro" id="IPR016024">
    <property type="entry name" value="ARM-type_fold"/>
</dbReference>
<evidence type="ECO:0000256" key="4">
    <source>
        <dbReference type="ARBA" id="ARBA00022618"/>
    </source>
</evidence>
<dbReference type="InterPro" id="IPR011989">
    <property type="entry name" value="ARM-like"/>
</dbReference>
<proteinExistence type="inferred from homology"/>
<dbReference type="EMBL" id="JABAYA010000105">
    <property type="protein sequence ID" value="KAF7725065.1"/>
    <property type="molecule type" value="Genomic_DNA"/>
</dbReference>
<dbReference type="GO" id="GO:0000796">
    <property type="term" value="C:condensin complex"/>
    <property type="evidence" value="ECO:0007669"/>
    <property type="project" value="InterPro"/>
</dbReference>
<evidence type="ECO:0000259" key="9">
    <source>
        <dbReference type="Pfam" id="PF12719"/>
    </source>
</evidence>